<dbReference type="RefSeq" id="WP_076548923.1">
    <property type="nucleotide sequence ID" value="NZ_FTMA01000005.1"/>
</dbReference>
<dbReference type="InterPro" id="IPR006102">
    <property type="entry name" value="Ig-like_GH2"/>
</dbReference>
<name>A0A1N6X7T7_9FLAO</name>
<dbReference type="InterPro" id="IPR006104">
    <property type="entry name" value="Glyco_hydro_2_N"/>
</dbReference>
<evidence type="ECO:0000256" key="1">
    <source>
        <dbReference type="ARBA" id="ARBA00007401"/>
    </source>
</evidence>
<feature type="domain" description="Glycoside hydrolase family 2" evidence="9">
    <location>
        <begin position="726"/>
        <end position="827"/>
    </location>
</feature>
<keyword evidence="4" id="KW-0732">Signal</keyword>
<accession>A0A1N6X7T7</accession>
<dbReference type="NCBIfam" id="NF041462">
    <property type="entry name" value="GalA"/>
    <property type="match status" value="1"/>
</dbReference>
<dbReference type="PANTHER" id="PTHR42732:SF1">
    <property type="entry name" value="BETA-MANNOSIDASE"/>
    <property type="match status" value="1"/>
</dbReference>
<dbReference type="Pfam" id="PF00703">
    <property type="entry name" value="Glyco_hydro_2"/>
    <property type="match status" value="1"/>
</dbReference>
<evidence type="ECO:0000259" key="9">
    <source>
        <dbReference type="Pfam" id="PF18565"/>
    </source>
</evidence>
<dbReference type="PROSITE" id="PS00608">
    <property type="entry name" value="GLYCOSYL_HYDROL_F2_2"/>
    <property type="match status" value="1"/>
</dbReference>
<dbReference type="InterPro" id="IPR032311">
    <property type="entry name" value="DUF4982"/>
</dbReference>
<dbReference type="Pfam" id="PF02836">
    <property type="entry name" value="Glyco_hydro_2_C"/>
    <property type="match status" value="2"/>
</dbReference>
<reference evidence="11" key="1">
    <citation type="submission" date="2017-01" db="EMBL/GenBank/DDBJ databases">
        <authorList>
            <person name="Varghese N."/>
            <person name="Submissions S."/>
        </authorList>
    </citation>
    <scope>NUCLEOTIDE SEQUENCE [LARGE SCALE GENOMIC DNA]</scope>
    <source>
        <strain evidence="11">DSM 15366</strain>
    </source>
</reference>
<dbReference type="InterPro" id="IPR048230">
    <property type="entry name" value="GalA-like"/>
</dbReference>
<dbReference type="InterPro" id="IPR023232">
    <property type="entry name" value="Glyco_hydro_2_AS"/>
</dbReference>
<dbReference type="EMBL" id="FTMA01000005">
    <property type="protein sequence ID" value="SIQ98327.1"/>
    <property type="molecule type" value="Genomic_DNA"/>
</dbReference>
<dbReference type="Pfam" id="PF16355">
    <property type="entry name" value="DUF4982"/>
    <property type="match status" value="1"/>
</dbReference>
<dbReference type="AlphaFoldDB" id="A0A1N6X7T7"/>
<dbReference type="Gene3D" id="2.60.120.260">
    <property type="entry name" value="Galactose-binding domain-like"/>
    <property type="match status" value="1"/>
</dbReference>
<dbReference type="Gene3D" id="2.60.40.10">
    <property type="entry name" value="Immunoglobulins"/>
    <property type="match status" value="3"/>
</dbReference>
<evidence type="ECO:0000313" key="11">
    <source>
        <dbReference type="Proteomes" id="UP000186953"/>
    </source>
</evidence>
<dbReference type="STRING" id="228959.SAMN05421797_10519"/>
<evidence type="ECO:0000256" key="4">
    <source>
        <dbReference type="SAM" id="SignalP"/>
    </source>
</evidence>
<feature type="domain" description="Glycosyl hydrolases family 2 sugar binding" evidence="7">
    <location>
        <begin position="81"/>
        <end position="215"/>
    </location>
</feature>
<dbReference type="PANTHER" id="PTHR42732">
    <property type="entry name" value="BETA-GALACTOSIDASE"/>
    <property type="match status" value="1"/>
</dbReference>
<keyword evidence="3" id="KW-0326">Glycosidase</keyword>
<dbReference type="InterPro" id="IPR013783">
    <property type="entry name" value="Ig-like_fold"/>
</dbReference>
<dbReference type="OrthoDB" id="9801077at2"/>
<dbReference type="InterPro" id="IPR008979">
    <property type="entry name" value="Galactose-bd-like_sf"/>
</dbReference>
<evidence type="ECO:0000256" key="2">
    <source>
        <dbReference type="ARBA" id="ARBA00022801"/>
    </source>
</evidence>
<feature type="domain" description="DUF4982" evidence="8">
    <location>
        <begin position="656"/>
        <end position="712"/>
    </location>
</feature>
<dbReference type="SUPFAM" id="SSF49785">
    <property type="entry name" value="Galactose-binding domain-like"/>
    <property type="match status" value="1"/>
</dbReference>
<dbReference type="SUPFAM" id="SSF51445">
    <property type="entry name" value="(Trans)glycosidases"/>
    <property type="match status" value="1"/>
</dbReference>
<feature type="domain" description="Glycoside hydrolase family 2 immunoglobulin-like beta-sandwich" evidence="5">
    <location>
        <begin position="219"/>
        <end position="331"/>
    </location>
</feature>
<feature type="chain" id="PRO_5012862446" evidence="4">
    <location>
        <begin position="24"/>
        <end position="832"/>
    </location>
</feature>
<protein>
    <submittedName>
        <fullName evidence="10">Beta-galactosidase</fullName>
    </submittedName>
</protein>
<feature type="domain" description="Glycoside hydrolase family 2 catalytic" evidence="6">
    <location>
        <begin position="338"/>
        <end position="415"/>
    </location>
</feature>
<dbReference type="InterPro" id="IPR006103">
    <property type="entry name" value="Glyco_hydro_2_cat"/>
</dbReference>
<gene>
    <name evidence="10" type="ORF">SAMN05421797_10519</name>
</gene>
<evidence type="ECO:0000256" key="3">
    <source>
        <dbReference type="ARBA" id="ARBA00023295"/>
    </source>
</evidence>
<dbReference type="SUPFAM" id="SSF49303">
    <property type="entry name" value="beta-Galactosidase/glucuronidase domain"/>
    <property type="match status" value="1"/>
</dbReference>
<dbReference type="Pfam" id="PF18565">
    <property type="entry name" value="Glyco_hydro2_C5"/>
    <property type="match status" value="1"/>
</dbReference>
<feature type="domain" description="Glycoside hydrolase family 2 catalytic" evidence="6">
    <location>
        <begin position="418"/>
        <end position="535"/>
    </location>
</feature>
<dbReference type="GO" id="GO:0004553">
    <property type="term" value="F:hydrolase activity, hydrolyzing O-glycosyl compounds"/>
    <property type="evidence" value="ECO:0007669"/>
    <property type="project" value="InterPro"/>
</dbReference>
<dbReference type="Proteomes" id="UP000186953">
    <property type="component" value="Unassembled WGS sequence"/>
</dbReference>
<evidence type="ECO:0000313" key="10">
    <source>
        <dbReference type="EMBL" id="SIQ98327.1"/>
    </source>
</evidence>
<comment type="similarity">
    <text evidence="1">Belongs to the glycosyl hydrolase 2 family.</text>
</comment>
<dbReference type="InterPro" id="IPR040605">
    <property type="entry name" value="Glyco_hydro2_dom5"/>
</dbReference>
<dbReference type="Gene3D" id="3.20.20.80">
    <property type="entry name" value="Glycosidases"/>
    <property type="match status" value="1"/>
</dbReference>
<sequence length="832" mass="94051">MQKSYVKGFFTFILLLTSLGGHAQRETIPLLDGWKFHLGHSNDIQKDFGFGTGTKLQFAKLEPFGHGSHGIPSTSLTFDDSKWETVEVPHDWSIGLPYDSLQNPEMGNRYGYKPVGREYPETSIGWYRKKFNVSEQDKKKIINLRFDGVFRNSMVWVNGFFIGRNWGGYNGFEMDISDYLLFGKENIVSLRVDATLHEGWFYEGAGIQKEVYLIKSNKVHIDNYEPYITTTTLPNGDVKVAIETNVINEDFEDCKVSLMIQVLDPWGKEVVSDVSKLVQIPLKETLKVNQKVIVQNPKLWTLSETNRYTLVSTLKRGEYIVDQIRTKFGIRSIHFDADKGFHLNGKRVQINGACVHQNFAGVGSGIPEAMHYYRLNLLKEMGVNAVRSHYPFSPKMLEACDSLGILVMDETRATGSTKESLEQLESMILRDRNHPSIFMWSMANEEGGTQRNSIGKRYMRTMVAHTHKLDPSRRVTAGVNAWGSKADYGFAEEIDVMGFNYSLEFIDQYHKDHPNQPIIGTEVGNATVTRGVYALNSEGIKVEDGIGGYYTPEGDFEENKKFDQHIAANNVKTNSSAYNAVKFYASREYLAGSFLWTGFDYHGETWPSSYPNNSSQFGAMDIAGFPKDIYYYYQSWWTDKEVMHIANHWNWEGREGVEVPILIHSNADKVTLFLNGKKLETKEMKPYDYLLFKVKFKKGTLKAVGYKNGKKVSEDKIRTSSAPHAIRLMPNKTTLKANGKDMVFVRAEIVDKKGIPVSLADNEISFEVEGDAKILGAHNGNPSSYELGNSSSRKAFNGKCLVVLKAGNSKGNIKIKAIATNMQRETLVLSLE</sequence>
<evidence type="ECO:0000259" key="6">
    <source>
        <dbReference type="Pfam" id="PF02836"/>
    </source>
</evidence>
<dbReference type="InterPro" id="IPR017853">
    <property type="entry name" value="GH"/>
</dbReference>
<organism evidence="10 11">
    <name type="scientific">Maribacter ulvicola</name>
    <dbReference type="NCBI Taxonomy" id="228959"/>
    <lineage>
        <taxon>Bacteria</taxon>
        <taxon>Pseudomonadati</taxon>
        <taxon>Bacteroidota</taxon>
        <taxon>Flavobacteriia</taxon>
        <taxon>Flavobacteriales</taxon>
        <taxon>Flavobacteriaceae</taxon>
        <taxon>Maribacter</taxon>
    </lineage>
</organism>
<keyword evidence="2" id="KW-0378">Hydrolase</keyword>
<dbReference type="InterPro" id="IPR051913">
    <property type="entry name" value="GH2_Domain-Containing"/>
</dbReference>
<dbReference type="InterPro" id="IPR036156">
    <property type="entry name" value="Beta-gal/glucu_dom_sf"/>
</dbReference>
<keyword evidence="11" id="KW-1185">Reference proteome</keyword>
<evidence type="ECO:0000259" key="8">
    <source>
        <dbReference type="Pfam" id="PF16355"/>
    </source>
</evidence>
<feature type="signal peptide" evidence="4">
    <location>
        <begin position="1"/>
        <end position="23"/>
    </location>
</feature>
<dbReference type="GO" id="GO:0005975">
    <property type="term" value="P:carbohydrate metabolic process"/>
    <property type="evidence" value="ECO:0007669"/>
    <property type="project" value="InterPro"/>
</dbReference>
<dbReference type="Pfam" id="PF02837">
    <property type="entry name" value="Glyco_hydro_2_N"/>
    <property type="match status" value="1"/>
</dbReference>
<evidence type="ECO:0000259" key="7">
    <source>
        <dbReference type="Pfam" id="PF02837"/>
    </source>
</evidence>
<evidence type="ECO:0000259" key="5">
    <source>
        <dbReference type="Pfam" id="PF00703"/>
    </source>
</evidence>
<proteinExistence type="inferred from homology"/>